<reference evidence="2 3" key="1">
    <citation type="submission" date="2012-07" db="EMBL/GenBank/DDBJ databases">
        <authorList>
            <person name="Durkin A.S."/>
            <person name="McCorrison J."/>
            <person name="Torralba M."/>
            <person name="Gillis M."/>
            <person name="Methe B."/>
            <person name="Sutton G."/>
            <person name="Nelson K.E."/>
        </authorList>
    </citation>
    <scope>NUCLEOTIDE SEQUENCE [LARGE SCALE GENOMIC DNA]</scope>
    <source>
        <strain evidence="3">ATCC 12104 / DSM 43013 / CCUG 2238 / JCM 8349 / NCTC 10301 / Howell 279</strain>
    </source>
</reference>
<evidence type="ECO:0000313" key="3">
    <source>
        <dbReference type="Proteomes" id="UP000007814"/>
    </source>
</evidence>
<dbReference type="Proteomes" id="UP000007814">
    <property type="component" value="Unassembled WGS sequence"/>
</dbReference>
<feature type="region of interest" description="Disordered" evidence="1">
    <location>
        <begin position="1"/>
        <end position="20"/>
    </location>
</feature>
<dbReference type="AlphaFoldDB" id="J3AA55"/>
<evidence type="ECO:0000256" key="1">
    <source>
        <dbReference type="SAM" id="MobiDB-lite"/>
    </source>
</evidence>
<evidence type="ECO:0000313" key="2">
    <source>
        <dbReference type="EMBL" id="EJN84478.1"/>
    </source>
</evidence>
<organism evidence="2 3">
    <name type="scientific">Actinomyces naeslundii (strain ATCC 12104 / DSM 43013 / CCUG 2238 / JCM 8349 / NCTC 10301 / Howell 279)</name>
    <dbReference type="NCBI Taxonomy" id="1115803"/>
    <lineage>
        <taxon>Bacteria</taxon>
        <taxon>Bacillati</taxon>
        <taxon>Actinomycetota</taxon>
        <taxon>Actinomycetes</taxon>
        <taxon>Actinomycetales</taxon>
        <taxon>Actinomycetaceae</taxon>
        <taxon>Actinomyces</taxon>
    </lineage>
</organism>
<sequence length="52" mass="5578">MSMVRTSTPHRHRDPKSNRRIPTILIDCFDGGATDVRCVDTGPLAGSTPPGS</sequence>
<accession>J3AA55</accession>
<gene>
    <name evidence="2" type="ORF">HMPREF1129_2626</name>
</gene>
<comment type="caution">
    <text evidence="2">The sequence shown here is derived from an EMBL/GenBank/DDBJ whole genome shotgun (WGS) entry which is preliminary data.</text>
</comment>
<name>J3AA55_ACTNH</name>
<proteinExistence type="predicted"/>
<dbReference type="EMBL" id="ALJK01000149">
    <property type="protein sequence ID" value="EJN84478.1"/>
    <property type="molecule type" value="Genomic_DNA"/>
</dbReference>
<protein>
    <submittedName>
        <fullName evidence="2">Uncharacterized protein</fullName>
    </submittedName>
</protein>